<sequence>MFSPSQFGANAYARVGAQTATFGASPQRLAIMMFEASRTAIVQCRMHMRAGRMAEKGAAVSKAVMIIGGGLKESLDMDNGGQVAERLAGHYDAMLEMLTRANLRNDEPLFDEVDRMLKALEDVWRSAPAANPAASAMTAQAVGA</sequence>
<keyword evidence="7" id="KW-0966">Cell projection</keyword>
<dbReference type="PANTHER" id="PTHR34773:SF1">
    <property type="entry name" value="FLAGELLAR SECRETION CHAPERONE FLIS"/>
    <property type="match status" value="1"/>
</dbReference>
<comment type="caution">
    <text evidence="7">The sequence shown here is derived from an EMBL/GenBank/DDBJ whole genome shotgun (WGS) entry which is preliminary data.</text>
</comment>
<protein>
    <recommendedName>
        <fullName evidence="6">Flagellar secretion chaperone FliS</fullName>
    </recommendedName>
</protein>
<proteinExistence type="inferred from homology"/>
<keyword evidence="4 6" id="KW-1005">Bacterial flagellum biogenesis</keyword>
<organism evidence="7 8">
    <name type="scientific">Robbsia betulipollinis</name>
    <dbReference type="NCBI Taxonomy" id="2981849"/>
    <lineage>
        <taxon>Bacteria</taxon>
        <taxon>Pseudomonadati</taxon>
        <taxon>Pseudomonadota</taxon>
        <taxon>Betaproteobacteria</taxon>
        <taxon>Burkholderiales</taxon>
        <taxon>Burkholderiaceae</taxon>
        <taxon>Robbsia</taxon>
    </lineage>
</organism>
<accession>A0ABT3ZJ28</accession>
<reference evidence="7" key="1">
    <citation type="submission" date="2022-11" db="EMBL/GenBank/DDBJ databases">
        <title>Robbsia betulipollinis sp. nov., isolated from pollen of birch (Betula pendula).</title>
        <authorList>
            <person name="Shi H."/>
            <person name="Ambika Manirajan B."/>
            <person name="Ratering S."/>
            <person name="Geissler-Plaum R."/>
            <person name="Schnell S."/>
        </authorList>
    </citation>
    <scope>NUCLEOTIDE SEQUENCE</scope>
    <source>
        <strain evidence="7">Bb-Pol-6</strain>
    </source>
</reference>
<dbReference type="RefSeq" id="WP_267845147.1">
    <property type="nucleotide sequence ID" value="NZ_JAPMXC010000001.1"/>
</dbReference>
<keyword evidence="7" id="KW-0969">Cilium</keyword>
<name>A0ABT3ZJ28_9BURK</name>
<evidence type="ECO:0000313" key="8">
    <source>
        <dbReference type="Proteomes" id="UP001082899"/>
    </source>
</evidence>
<dbReference type="PIRSF" id="PIRSF039090">
    <property type="entry name" value="Flis"/>
    <property type="match status" value="1"/>
</dbReference>
<comment type="similarity">
    <text evidence="2 6">Belongs to the FliS family.</text>
</comment>
<dbReference type="SUPFAM" id="SSF101116">
    <property type="entry name" value="Flagellar export chaperone FliS"/>
    <property type="match status" value="1"/>
</dbReference>
<keyword evidence="5" id="KW-0143">Chaperone</keyword>
<comment type="subcellular location">
    <subcellularLocation>
        <location evidence="1 6">Cytoplasm</location>
        <location evidence="1 6">Cytosol</location>
    </subcellularLocation>
</comment>
<evidence type="ECO:0000256" key="1">
    <source>
        <dbReference type="ARBA" id="ARBA00004514"/>
    </source>
</evidence>
<dbReference type="Proteomes" id="UP001082899">
    <property type="component" value="Unassembled WGS sequence"/>
</dbReference>
<evidence type="ECO:0000313" key="7">
    <source>
        <dbReference type="EMBL" id="MCY0385970.1"/>
    </source>
</evidence>
<dbReference type="Pfam" id="PF02561">
    <property type="entry name" value="FliS"/>
    <property type="match status" value="1"/>
</dbReference>
<evidence type="ECO:0000256" key="4">
    <source>
        <dbReference type="ARBA" id="ARBA00022795"/>
    </source>
</evidence>
<keyword evidence="7" id="KW-0282">Flagellum</keyword>
<dbReference type="NCBIfam" id="TIGR00208">
    <property type="entry name" value="fliS"/>
    <property type="match status" value="1"/>
</dbReference>
<keyword evidence="3 6" id="KW-0963">Cytoplasm</keyword>
<gene>
    <name evidence="7" type="primary">fliS</name>
    <name evidence="7" type="ORF">OVY01_01665</name>
</gene>
<dbReference type="PANTHER" id="PTHR34773">
    <property type="entry name" value="FLAGELLAR SECRETION CHAPERONE FLIS"/>
    <property type="match status" value="1"/>
</dbReference>
<evidence type="ECO:0000256" key="6">
    <source>
        <dbReference type="PIRNR" id="PIRNR039090"/>
    </source>
</evidence>
<dbReference type="InterPro" id="IPR036584">
    <property type="entry name" value="FliS_sf"/>
</dbReference>
<keyword evidence="8" id="KW-1185">Reference proteome</keyword>
<evidence type="ECO:0000256" key="3">
    <source>
        <dbReference type="ARBA" id="ARBA00022490"/>
    </source>
</evidence>
<dbReference type="EMBL" id="JAPMXC010000001">
    <property type="protein sequence ID" value="MCY0385970.1"/>
    <property type="molecule type" value="Genomic_DNA"/>
</dbReference>
<dbReference type="Gene3D" id="1.20.120.340">
    <property type="entry name" value="Flagellar protein FliS"/>
    <property type="match status" value="1"/>
</dbReference>
<evidence type="ECO:0000256" key="2">
    <source>
        <dbReference type="ARBA" id="ARBA00008787"/>
    </source>
</evidence>
<dbReference type="InterPro" id="IPR003713">
    <property type="entry name" value="FliS"/>
</dbReference>
<dbReference type="CDD" id="cd16098">
    <property type="entry name" value="FliS"/>
    <property type="match status" value="1"/>
</dbReference>
<evidence type="ECO:0000256" key="5">
    <source>
        <dbReference type="ARBA" id="ARBA00023186"/>
    </source>
</evidence>